<dbReference type="SUPFAM" id="SSF51905">
    <property type="entry name" value="FAD/NAD(P)-binding domain"/>
    <property type="match status" value="1"/>
</dbReference>
<dbReference type="PANTHER" id="PTHR43734">
    <property type="entry name" value="PHYTOENE DESATURASE"/>
    <property type="match status" value="1"/>
</dbReference>
<dbReference type="Pfam" id="PF13450">
    <property type="entry name" value="NAD_binding_8"/>
    <property type="match status" value="1"/>
</dbReference>
<dbReference type="STRING" id="1617427.UZ20_WS6002001004"/>
<comment type="caution">
    <text evidence="1">The sequence shown here is derived from an EMBL/GenBank/DDBJ whole genome shotgun (WGS) entry which is preliminary data.</text>
</comment>
<dbReference type="PANTHER" id="PTHR43734:SF1">
    <property type="entry name" value="PHYTOENE DESATURASE"/>
    <property type="match status" value="1"/>
</dbReference>
<name>A0A136KFA6_9BACT</name>
<dbReference type="AlphaFoldDB" id="A0A136KFA6"/>
<keyword evidence="1" id="KW-0560">Oxidoreductase</keyword>
<gene>
    <name evidence="1" type="primary">crtN</name>
    <name evidence="1" type="ORF">UZ20_WS6002001004</name>
</gene>
<proteinExistence type="predicted"/>
<organism evidence="1 2">
    <name type="scientific">candidate division WS6 bacterium OLB21</name>
    <dbReference type="NCBI Taxonomy" id="1617427"/>
    <lineage>
        <taxon>Bacteria</taxon>
        <taxon>Candidatus Dojkabacteria</taxon>
    </lineage>
</organism>
<dbReference type="Gene3D" id="3.50.50.60">
    <property type="entry name" value="FAD/NAD(P)-binding domain"/>
    <property type="match status" value="1"/>
</dbReference>
<dbReference type="Proteomes" id="UP000070449">
    <property type="component" value="Unassembled WGS sequence"/>
</dbReference>
<dbReference type="InterPro" id="IPR036188">
    <property type="entry name" value="FAD/NAD-bd_sf"/>
</dbReference>
<dbReference type="EC" id="1.3.8.2" evidence="1"/>
<dbReference type="GO" id="GO:0102223">
    <property type="term" value="F:4,4'-diapophytoene desaturase (4,4'-diaponeurosporene-forming)"/>
    <property type="evidence" value="ECO:0007669"/>
    <property type="project" value="UniProtKB-EC"/>
</dbReference>
<evidence type="ECO:0000313" key="1">
    <source>
        <dbReference type="EMBL" id="KXK08094.1"/>
    </source>
</evidence>
<protein>
    <submittedName>
        <fullName evidence="1">Dehydrosqualene desaturase</fullName>
        <ecNumber evidence="1">1.3.8.2</ecNumber>
    </submittedName>
</protein>
<dbReference type="EMBL" id="JYPD01000026">
    <property type="protein sequence ID" value="KXK08094.1"/>
    <property type="molecule type" value="Genomic_DNA"/>
</dbReference>
<accession>A0A136KFA6</accession>
<reference evidence="1 2" key="1">
    <citation type="submission" date="2015-02" db="EMBL/GenBank/DDBJ databases">
        <title>Improved understanding of the partial-nitritation anammox process through 23 genomes representing the majority of the microbial community.</title>
        <authorList>
            <person name="Speth D.R."/>
            <person name="In T Zandt M."/>
            <person name="Guerrero Cruz S."/>
            <person name="Jetten M.S."/>
            <person name="Dutilh B.E."/>
        </authorList>
    </citation>
    <scope>NUCLEOTIDE SEQUENCE [LARGE SCALE GENOMIC DNA]</scope>
    <source>
        <strain evidence="1">OLB21</strain>
    </source>
</reference>
<evidence type="ECO:0000313" key="2">
    <source>
        <dbReference type="Proteomes" id="UP000070449"/>
    </source>
</evidence>
<dbReference type="PRINTS" id="PR00419">
    <property type="entry name" value="ADXRDTASE"/>
</dbReference>
<sequence>MKTKHIVVIGAGYGGLSAAALLAHKGYKVTVLEKHNQPGGRARLLEDKGFKFDIGPSWYMMPEMFDRLFSLTNKNREDYYKIKRLDPSYRIFFNQNDSIDIPSNADQVGDLFETLEKGSKQQLERYLADAKYKYDMATKEFLYKRFSSIFSLLDRNLVLDPAGYDILKNFHKHTKNTSKTIELLKLWSG</sequence>